<accession>A0A920D0M3</accession>
<sequence>MTYISFQTGDIIELLNGGTDFLIKYPGVYHTTMNMNISWFNEPENYDMLAVGVFDNDLPTVMIGLNVYIPPGESVQYHIPSTHVTGIGRLHADGTKTFSIQFLNATGSAQTNSARLIGASGDYGVNAKVNMDMNLLWVHPYVPYTGPTGVTGPSP</sequence>
<reference evidence="1" key="1">
    <citation type="submission" date="2021-03" db="EMBL/GenBank/DDBJ databases">
        <title>Antimicrobial resistance genes in bacteria isolated from Japanese honey, and their potential for conferring macrolide and lincosamide resistance in the American foulbrood pathogen Paenibacillus larvae.</title>
        <authorList>
            <person name="Okamoto M."/>
            <person name="Kumagai M."/>
            <person name="Kanamori H."/>
            <person name="Takamatsu D."/>
        </authorList>
    </citation>
    <scope>NUCLEOTIDE SEQUENCE</scope>
    <source>
        <strain evidence="1">J40TS1</strain>
    </source>
</reference>
<evidence type="ECO:0000313" key="1">
    <source>
        <dbReference type="EMBL" id="GIP18099.1"/>
    </source>
</evidence>
<gene>
    <name evidence="1" type="ORF">J40TS1_37410</name>
</gene>
<comment type="caution">
    <text evidence="1">The sequence shown here is derived from an EMBL/GenBank/DDBJ whole genome shotgun (WGS) entry which is preliminary data.</text>
</comment>
<dbReference type="Proteomes" id="UP000683139">
    <property type="component" value="Unassembled WGS sequence"/>
</dbReference>
<dbReference type="AlphaFoldDB" id="A0A920D0M3"/>
<protein>
    <submittedName>
        <fullName evidence="1">Uncharacterized protein</fullName>
    </submittedName>
</protein>
<evidence type="ECO:0000313" key="2">
    <source>
        <dbReference type="Proteomes" id="UP000683139"/>
    </source>
</evidence>
<dbReference type="EMBL" id="BOSE01000007">
    <property type="protein sequence ID" value="GIP18099.1"/>
    <property type="molecule type" value="Genomic_DNA"/>
</dbReference>
<organism evidence="1 2">
    <name type="scientific">Paenibacillus montaniterrae</name>
    <dbReference type="NCBI Taxonomy" id="429341"/>
    <lineage>
        <taxon>Bacteria</taxon>
        <taxon>Bacillati</taxon>
        <taxon>Bacillota</taxon>
        <taxon>Bacilli</taxon>
        <taxon>Bacillales</taxon>
        <taxon>Paenibacillaceae</taxon>
        <taxon>Paenibacillus</taxon>
    </lineage>
</organism>
<proteinExistence type="predicted"/>
<name>A0A920D0M3_9BACL</name>
<keyword evidence="2" id="KW-1185">Reference proteome</keyword>